<dbReference type="AlphaFoldDB" id="A0A9N9S0X7"/>
<organism evidence="2 3">
    <name type="scientific">Chironomus riparius</name>
    <dbReference type="NCBI Taxonomy" id="315576"/>
    <lineage>
        <taxon>Eukaryota</taxon>
        <taxon>Metazoa</taxon>
        <taxon>Ecdysozoa</taxon>
        <taxon>Arthropoda</taxon>
        <taxon>Hexapoda</taxon>
        <taxon>Insecta</taxon>
        <taxon>Pterygota</taxon>
        <taxon>Neoptera</taxon>
        <taxon>Endopterygota</taxon>
        <taxon>Diptera</taxon>
        <taxon>Nematocera</taxon>
        <taxon>Chironomoidea</taxon>
        <taxon>Chironomidae</taxon>
        <taxon>Chironominae</taxon>
        <taxon>Chironomus</taxon>
    </lineage>
</organism>
<gene>
    <name evidence="2" type="ORF">CHIRRI_LOCUS10418</name>
</gene>
<dbReference type="SMART" id="SM00256">
    <property type="entry name" value="FBOX"/>
    <property type="match status" value="1"/>
</dbReference>
<sequence>MEINNFPEELLVMIFEYVSDTDLCNLALVCKNFNNAVNNSSSLVHKFKVTLNHRRAESRWIGSRKYVTFKITGCNKKEFERYVGVFSKYGEHVKYLTLESNSFNLGSLKVLFVLCPNIQRVFLRHNNIDQTTDYPFVLRYLYAIDYEGESLPIEKFKMSSYISILILSGNQNYPEAQTERFLAMQRRLTKLRLIDFNSNAFFFASPHFHDAIQFKLECLSLVNVSLPENPRLFRFFLNHHKDTLNYLEIGNLSYDILEYFTNFKKLKTIKFTSIFEREFMFIHNLSDTPMNQVENLIIDCQNIINIATKFPNLINLEIYRVKINPGEIMQLQHLQSLTITESKNISSLTNLNARKIKFESCHFTGTKILTTNRRFIQKLSIINCKNVKWLSDFMDYEYLNLKRFEITGTMMSKKLHGKIMKIERKIEKCIVPSNQVMSDFQAFKQSMQTCLECFMNFITCLCVPEF</sequence>
<dbReference type="CDD" id="cd09917">
    <property type="entry name" value="F-box_SF"/>
    <property type="match status" value="1"/>
</dbReference>
<reference evidence="2" key="2">
    <citation type="submission" date="2022-10" db="EMBL/GenBank/DDBJ databases">
        <authorList>
            <consortium name="ENA_rothamsted_submissions"/>
            <consortium name="culmorum"/>
            <person name="King R."/>
        </authorList>
    </citation>
    <scope>NUCLEOTIDE SEQUENCE</scope>
</reference>
<dbReference type="Gene3D" id="1.20.1280.50">
    <property type="match status" value="1"/>
</dbReference>
<name>A0A9N9S0X7_9DIPT</name>
<evidence type="ECO:0000259" key="1">
    <source>
        <dbReference type="PROSITE" id="PS50181"/>
    </source>
</evidence>
<dbReference type="InterPro" id="IPR032675">
    <property type="entry name" value="LRR_dom_sf"/>
</dbReference>
<evidence type="ECO:0000313" key="3">
    <source>
        <dbReference type="Proteomes" id="UP001153620"/>
    </source>
</evidence>
<dbReference type="Gene3D" id="3.80.10.10">
    <property type="entry name" value="Ribonuclease Inhibitor"/>
    <property type="match status" value="1"/>
</dbReference>
<dbReference type="InterPro" id="IPR036047">
    <property type="entry name" value="F-box-like_dom_sf"/>
</dbReference>
<dbReference type="SUPFAM" id="SSF52058">
    <property type="entry name" value="L domain-like"/>
    <property type="match status" value="1"/>
</dbReference>
<keyword evidence="3" id="KW-1185">Reference proteome</keyword>
<dbReference type="EMBL" id="OU895879">
    <property type="protein sequence ID" value="CAG9807572.1"/>
    <property type="molecule type" value="Genomic_DNA"/>
</dbReference>
<dbReference type="PROSITE" id="PS50181">
    <property type="entry name" value="FBOX"/>
    <property type="match status" value="1"/>
</dbReference>
<reference evidence="2" key="1">
    <citation type="submission" date="2022-01" db="EMBL/GenBank/DDBJ databases">
        <authorList>
            <person name="King R."/>
        </authorList>
    </citation>
    <scope>NUCLEOTIDE SEQUENCE</scope>
</reference>
<dbReference type="SUPFAM" id="SSF81383">
    <property type="entry name" value="F-box domain"/>
    <property type="match status" value="1"/>
</dbReference>
<evidence type="ECO:0000313" key="2">
    <source>
        <dbReference type="EMBL" id="CAG9807572.1"/>
    </source>
</evidence>
<dbReference type="InterPro" id="IPR001810">
    <property type="entry name" value="F-box_dom"/>
</dbReference>
<feature type="domain" description="F-box" evidence="1">
    <location>
        <begin position="1"/>
        <end position="47"/>
    </location>
</feature>
<dbReference type="OrthoDB" id="7729635at2759"/>
<proteinExistence type="predicted"/>
<protein>
    <recommendedName>
        <fullName evidence="1">F-box domain-containing protein</fullName>
    </recommendedName>
</protein>
<dbReference type="Pfam" id="PF12937">
    <property type="entry name" value="F-box-like"/>
    <property type="match status" value="1"/>
</dbReference>
<dbReference type="Proteomes" id="UP001153620">
    <property type="component" value="Chromosome 3"/>
</dbReference>
<accession>A0A9N9S0X7</accession>